<evidence type="ECO:0008006" key="5">
    <source>
        <dbReference type="Google" id="ProtNLM"/>
    </source>
</evidence>
<dbReference type="PATRIC" id="fig|1705578.3.peg.410"/>
<organism evidence="1 3">
    <name type="scientific">Clostridium coskatii</name>
    <dbReference type="NCBI Taxonomy" id="1705578"/>
    <lineage>
        <taxon>Bacteria</taxon>
        <taxon>Bacillati</taxon>
        <taxon>Bacillota</taxon>
        <taxon>Clostridia</taxon>
        <taxon>Eubacteriales</taxon>
        <taxon>Clostridiaceae</taxon>
        <taxon>Clostridium</taxon>
    </lineage>
</organism>
<dbReference type="EMBL" id="LROR01000057">
    <property type="protein sequence ID" value="OBR92526.1"/>
    <property type="molecule type" value="Genomic_DNA"/>
</dbReference>
<protein>
    <recommendedName>
        <fullName evidence="5">Spo0E like sporulation regulatory protein</fullName>
    </recommendedName>
</protein>
<dbReference type="Gene3D" id="4.10.280.10">
    <property type="entry name" value="Helix-loop-helix DNA-binding domain"/>
    <property type="match status" value="1"/>
</dbReference>
<gene>
    <name evidence="2" type="ORF">CLCOS_29890</name>
    <name evidence="1" type="ORF">WX73_00028</name>
</gene>
<dbReference type="InterPro" id="IPR036638">
    <property type="entry name" value="HLH_DNA-bd_sf"/>
</dbReference>
<dbReference type="InterPro" id="IPR037208">
    <property type="entry name" value="Spo0E-like_sf"/>
</dbReference>
<evidence type="ECO:0000313" key="3">
    <source>
        <dbReference type="Proteomes" id="UP000077384"/>
    </source>
</evidence>
<dbReference type="Proteomes" id="UP000093694">
    <property type="component" value="Unassembled WGS sequence"/>
</dbReference>
<dbReference type="GO" id="GO:0046983">
    <property type="term" value="F:protein dimerization activity"/>
    <property type="evidence" value="ECO:0007669"/>
    <property type="project" value="InterPro"/>
</dbReference>
<dbReference type="AlphaFoldDB" id="A0A162LGU8"/>
<dbReference type="Proteomes" id="UP000077384">
    <property type="component" value="Unassembled WGS sequence"/>
</dbReference>
<sequence length="58" mass="6988">MDKKMGIRYQIEETRQILNNKLLQNTLNKDTIDTDILNISWKLDKLIAQFMKEEILHK</sequence>
<dbReference type="EMBL" id="LITQ01000013">
    <property type="protein sequence ID" value="OAA93336.1"/>
    <property type="molecule type" value="Genomic_DNA"/>
</dbReference>
<dbReference type="SUPFAM" id="SSF140500">
    <property type="entry name" value="BAS1536-like"/>
    <property type="match status" value="1"/>
</dbReference>
<evidence type="ECO:0000313" key="4">
    <source>
        <dbReference type="Proteomes" id="UP000093694"/>
    </source>
</evidence>
<accession>A0A162LGU8</accession>
<dbReference type="RefSeq" id="WP_082853531.1">
    <property type="nucleotide sequence ID" value="NZ_LITQ01000013.1"/>
</dbReference>
<reference evidence="1 3" key="1">
    <citation type="journal article" date="2015" name="Biotechnol. Bioeng.">
        <title>Genome sequence and phenotypic characterization of Caulobacter segnis.</title>
        <authorList>
            <person name="Patel S."/>
            <person name="Fletcher B."/>
            <person name="Scott D.C."/>
            <person name="Ely B."/>
        </authorList>
    </citation>
    <scope>NUCLEOTIDE SEQUENCE [LARGE SCALE GENOMIC DNA]</scope>
    <source>
        <strain evidence="1 3">PS02</strain>
    </source>
</reference>
<keyword evidence="4" id="KW-1185">Reference proteome</keyword>
<comment type="caution">
    <text evidence="1">The sequence shown here is derived from an EMBL/GenBank/DDBJ whole genome shotgun (WGS) entry which is preliminary data.</text>
</comment>
<dbReference type="Pfam" id="PF09388">
    <property type="entry name" value="SpoOE-like"/>
    <property type="match status" value="1"/>
</dbReference>
<dbReference type="InterPro" id="IPR018540">
    <property type="entry name" value="Spo0E-like"/>
</dbReference>
<evidence type="ECO:0000313" key="1">
    <source>
        <dbReference type="EMBL" id="OAA93336.1"/>
    </source>
</evidence>
<dbReference type="GO" id="GO:0043937">
    <property type="term" value="P:regulation of sporulation"/>
    <property type="evidence" value="ECO:0007669"/>
    <property type="project" value="InterPro"/>
</dbReference>
<evidence type="ECO:0000313" key="2">
    <source>
        <dbReference type="EMBL" id="OBR92526.1"/>
    </source>
</evidence>
<proteinExistence type="predicted"/>
<name>A0A162LGU8_9CLOT</name>
<reference evidence="2 4" key="2">
    <citation type="journal article" date="2016" name="Front. Microbiol.">
        <title>Industrial Acetogenic Biocatalysts: A Comparative Metabolic and Genomic Analysis.</title>
        <authorList>
            <person name="Bengelsdorf F."/>
            <person name="Poehlein A."/>
            <person name="Sonja S."/>
            <person name="Erz C."/>
            <person name="Hummel T."/>
            <person name="Hoffmeister S."/>
            <person name="Daniel R."/>
            <person name="Durre P."/>
        </authorList>
    </citation>
    <scope>NUCLEOTIDE SEQUENCE [LARGE SCALE GENOMIC DNA]</scope>
    <source>
        <strain evidence="2 4">PTA-10522</strain>
    </source>
</reference>